<evidence type="ECO:0000256" key="1">
    <source>
        <dbReference type="ARBA" id="ARBA00022603"/>
    </source>
</evidence>
<evidence type="ECO:0000256" key="2">
    <source>
        <dbReference type="ARBA" id="ARBA00022679"/>
    </source>
</evidence>
<evidence type="ECO:0000313" key="4">
    <source>
        <dbReference type="Proteomes" id="UP000564033"/>
    </source>
</evidence>
<evidence type="ECO:0000313" key="3">
    <source>
        <dbReference type="EMBL" id="NLZ24279.1"/>
    </source>
</evidence>
<comment type="caution">
    <text evidence="3">The sequence shown here is derived from an EMBL/GenBank/DDBJ whole genome shotgun (WGS) entry which is preliminary data.</text>
</comment>
<dbReference type="PROSITE" id="PS00092">
    <property type="entry name" value="N6_MTASE"/>
    <property type="match status" value="1"/>
</dbReference>
<gene>
    <name evidence="3" type="primary">rsmD</name>
    <name evidence="3" type="ORF">GX888_00820</name>
</gene>
<proteinExistence type="predicted"/>
<dbReference type="AlphaFoldDB" id="A0A847VCT3"/>
<sequence length="243" mass="28348">MSLKYDSAKKLRKEKKKFRIDSWQEYEEREEKFLKERLHYKEPTIYTSVRITGGKAKNFKIDVPPKTRPLTDRMKVTIFNLLKEDISNKTVLDLYAGSGSFGLEALSRGAKEATFVDASRQADIILRRNIAHTGFLPEAEVVKSKVEDFLLKTKQSDKTYDIIFFDPPYKLYNTKKIKKMELTINETSKLLPGVKESSKKQFKGAIIIKHPRRYPIDTLQLEYIKRVESYNFGLNSISFYIVK</sequence>
<reference evidence="3 4" key="1">
    <citation type="journal article" date="2020" name="Biotechnol. Biofuels">
        <title>New insights from the biogas microbiome by comprehensive genome-resolved metagenomics of nearly 1600 species originating from multiple anaerobic digesters.</title>
        <authorList>
            <person name="Campanaro S."/>
            <person name="Treu L."/>
            <person name="Rodriguez-R L.M."/>
            <person name="Kovalovszki A."/>
            <person name="Ziels R.M."/>
            <person name="Maus I."/>
            <person name="Zhu X."/>
            <person name="Kougias P.G."/>
            <person name="Basile A."/>
            <person name="Luo G."/>
            <person name="Schluter A."/>
            <person name="Konstantinidis K.T."/>
            <person name="Angelidaki I."/>
        </authorList>
    </citation>
    <scope>NUCLEOTIDE SEQUENCE [LARGE SCALE GENOMIC DNA]</scope>
    <source>
        <strain evidence="3">AS19jrsBPTG_9</strain>
    </source>
</reference>
<dbReference type="GO" id="GO:0003676">
    <property type="term" value="F:nucleic acid binding"/>
    <property type="evidence" value="ECO:0007669"/>
    <property type="project" value="InterPro"/>
</dbReference>
<organism evidence="3 4">
    <name type="scientific">Candidatus Dojkabacteria bacterium</name>
    <dbReference type="NCBI Taxonomy" id="2099670"/>
    <lineage>
        <taxon>Bacteria</taxon>
        <taxon>Candidatus Dojkabacteria</taxon>
    </lineage>
</organism>
<dbReference type="PANTHER" id="PTHR43542:SF1">
    <property type="entry name" value="METHYLTRANSFERASE"/>
    <property type="match status" value="1"/>
</dbReference>
<protein>
    <submittedName>
        <fullName evidence="3">16S rRNA (Guanine(966)-N(2))-methyltransferase RsmD</fullName>
        <ecNumber evidence="3">2.1.1.171</ecNumber>
    </submittedName>
</protein>
<accession>A0A847VCT3</accession>
<dbReference type="EC" id="2.1.1.171" evidence="3"/>
<dbReference type="NCBIfam" id="TIGR00095">
    <property type="entry name" value="16S rRNA (guanine(966)-N(2))-methyltransferase RsmD"/>
    <property type="match status" value="1"/>
</dbReference>
<dbReference type="InterPro" id="IPR004398">
    <property type="entry name" value="RNA_MeTrfase_RsmD"/>
</dbReference>
<dbReference type="EMBL" id="JAAZIL010000020">
    <property type="protein sequence ID" value="NLZ24279.1"/>
    <property type="molecule type" value="Genomic_DNA"/>
</dbReference>
<dbReference type="Pfam" id="PF03602">
    <property type="entry name" value="Cons_hypoth95"/>
    <property type="match status" value="1"/>
</dbReference>
<dbReference type="InterPro" id="IPR029063">
    <property type="entry name" value="SAM-dependent_MTases_sf"/>
</dbReference>
<dbReference type="SUPFAM" id="SSF53335">
    <property type="entry name" value="S-adenosyl-L-methionine-dependent methyltransferases"/>
    <property type="match status" value="1"/>
</dbReference>
<name>A0A847VCT3_9BACT</name>
<dbReference type="InterPro" id="IPR002052">
    <property type="entry name" value="DNA_methylase_N6_adenine_CS"/>
</dbReference>
<dbReference type="CDD" id="cd02440">
    <property type="entry name" value="AdoMet_MTases"/>
    <property type="match status" value="1"/>
</dbReference>
<dbReference type="GO" id="GO:0052913">
    <property type="term" value="F:16S rRNA (guanine(966)-N(2))-methyltransferase activity"/>
    <property type="evidence" value="ECO:0007669"/>
    <property type="project" value="UniProtKB-EC"/>
</dbReference>
<dbReference type="Proteomes" id="UP000564033">
    <property type="component" value="Unassembled WGS sequence"/>
</dbReference>
<dbReference type="PANTHER" id="PTHR43542">
    <property type="entry name" value="METHYLTRANSFERASE"/>
    <property type="match status" value="1"/>
</dbReference>
<keyword evidence="1 3" id="KW-0489">Methyltransferase</keyword>
<dbReference type="Gene3D" id="3.40.50.150">
    <property type="entry name" value="Vaccinia Virus protein VP39"/>
    <property type="match status" value="1"/>
</dbReference>
<keyword evidence="2 3" id="KW-0808">Transferase</keyword>